<dbReference type="Pfam" id="PF00144">
    <property type="entry name" value="Beta-lactamase"/>
    <property type="match status" value="1"/>
</dbReference>
<name>A0A193LI49_9GAMM</name>
<gene>
    <name evidence="2" type="ORF">BA177_13730</name>
</gene>
<feature type="domain" description="Beta-lactamase-related" evidence="1">
    <location>
        <begin position="411"/>
        <end position="577"/>
    </location>
</feature>
<dbReference type="Proteomes" id="UP000092695">
    <property type="component" value="Chromosome"/>
</dbReference>
<dbReference type="STRING" id="1548547.BA177_13730"/>
<accession>A0A193LI49</accession>
<keyword evidence="3" id="KW-1185">Reference proteome</keyword>
<dbReference type="KEGG" id="woc:BA177_13730"/>
<dbReference type="InterPro" id="IPR012338">
    <property type="entry name" value="Beta-lactam/transpept-like"/>
</dbReference>
<dbReference type="AlphaFoldDB" id="A0A193LI49"/>
<evidence type="ECO:0000313" key="2">
    <source>
        <dbReference type="EMBL" id="ANO52113.1"/>
    </source>
</evidence>
<evidence type="ECO:0000313" key="3">
    <source>
        <dbReference type="Proteomes" id="UP000092695"/>
    </source>
</evidence>
<organism evidence="2 3">
    <name type="scientific">Woeseia oceani</name>
    <dbReference type="NCBI Taxonomy" id="1548547"/>
    <lineage>
        <taxon>Bacteria</taxon>
        <taxon>Pseudomonadati</taxon>
        <taxon>Pseudomonadota</taxon>
        <taxon>Gammaproteobacteria</taxon>
        <taxon>Woeseiales</taxon>
        <taxon>Woeseiaceae</taxon>
        <taxon>Woeseia</taxon>
    </lineage>
</organism>
<reference evidence="2 3" key="1">
    <citation type="submission" date="2016-06" db="EMBL/GenBank/DDBJ databases">
        <title>Complete genome sequence of a deep-branching marine Gamma Proteobacterium Woeseia oceani type strain XK5.</title>
        <authorList>
            <person name="Mu D."/>
            <person name="Du Z."/>
        </authorList>
    </citation>
    <scope>NUCLEOTIDE SEQUENCE [LARGE SCALE GENOMIC DNA]</scope>
    <source>
        <strain evidence="2 3">XK5</strain>
    </source>
</reference>
<dbReference type="SUPFAM" id="SSF56601">
    <property type="entry name" value="beta-lactamase/transpeptidase-like"/>
    <property type="match status" value="1"/>
</dbReference>
<dbReference type="Gene3D" id="3.40.710.10">
    <property type="entry name" value="DD-peptidase/beta-lactamase superfamily"/>
    <property type="match status" value="1"/>
</dbReference>
<proteinExistence type="predicted"/>
<dbReference type="EMBL" id="CP016268">
    <property type="protein sequence ID" value="ANO52113.1"/>
    <property type="molecule type" value="Genomic_DNA"/>
</dbReference>
<evidence type="ECO:0000259" key="1">
    <source>
        <dbReference type="Pfam" id="PF00144"/>
    </source>
</evidence>
<protein>
    <recommendedName>
        <fullName evidence="1">Beta-lactamase-related domain-containing protein</fullName>
    </recommendedName>
</protein>
<sequence>MLLFAANAAADVLLVQDFEGDSIPGWRDSGSGTLQLTSYAGNTSLRLTKKKAVTLSLSTAGFSNVAVSVQLAADSLERSDRCFAEVSVDGGDQWSSVLEIGPDQADGVTLYSGSHSGDDLSDNDALQLRFRAAGKDNQDYCWADNVRISGSRASVGTARLSRAFLFGEQPLQRPLPMAQFAPSPHSVAAAQSGNGRLELDPASAAGFEVLQDRFNYLGNNGTARATFPAAILDWTQVDGFVIPQDQSVQRLDHPAWDIAFQTGRVWHSSSSSLELQYSLPFALVERDANCTHNGVLTWAVDAKGQASRVAYQIASETCAYFKFDMWGTLQARMTFDSERSRPAIVAAFHVNQQRRMPVREIAALTELKAGIDPAQFGAVATMEPRDSTVYGLVVDGQHYRSACRTRYGDYPYCDELLLPSFSTAKSIVAGLALMRLEVIAAGAAQTRVATLLPECAQAGWQDITIEDALDLATGRYLDTALEVDEALPAHVAFLYAPTHREKIDFACSYFPRKAEPGKVWAYHSSDTYVAGAAMRALLERNAQSRVDIYRQLLVEPMWDTLALSAAIRSSRTTDDDYAQPLFGWGLSYQSDDIARIGVWLQAGAPLPDGISLDPAMLNAALQRNPDDRGLQAGSAATRYNNGFWGLDIAAFIGCEKPVWVPFMSGHGGISVVLFPNNTVYYHFADGYVYRWREAAIESNKIRNMCL</sequence>
<dbReference type="InterPro" id="IPR001466">
    <property type="entry name" value="Beta-lactam-related"/>
</dbReference>